<evidence type="ECO:0000256" key="10">
    <source>
        <dbReference type="RuleBase" id="RU004481"/>
    </source>
</evidence>
<evidence type="ECO:0000256" key="9">
    <source>
        <dbReference type="PROSITE-ProRule" id="PRU01049"/>
    </source>
</evidence>
<dbReference type="CDD" id="cd01894">
    <property type="entry name" value="EngA1"/>
    <property type="match status" value="1"/>
</dbReference>
<evidence type="ECO:0000313" key="12">
    <source>
        <dbReference type="EMBL" id="SMP74253.1"/>
    </source>
</evidence>
<feature type="binding site" evidence="8">
    <location>
        <begin position="56"/>
        <end position="60"/>
    </location>
    <ligand>
        <name>GTP</name>
        <dbReference type="ChEBI" id="CHEBI:37565"/>
        <label>1</label>
    </ligand>
</feature>
<dbReference type="PRINTS" id="PR00326">
    <property type="entry name" value="GTP1OBG"/>
</dbReference>
<dbReference type="SMART" id="SM00382">
    <property type="entry name" value="AAA"/>
    <property type="match status" value="2"/>
</dbReference>
<comment type="subunit">
    <text evidence="8">Associates with the 50S ribosomal subunit.</text>
</comment>
<dbReference type="InterPro" id="IPR015946">
    <property type="entry name" value="KH_dom-like_a/b"/>
</dbReference>
<sequence length="446" mass="49224">MKPVIALVGRPNVGKSTLFNRLTRSRDALVADLPGLTRDRHYGEGRIGERPFLVIDTGGFEPVAKEGIMFEMAKQTKQAVAEADMVIFIVDGRQGLTPHDKTITDFLRRSGRPVMLVINKSEGMQYTAVTAEFYELGLGDPYVISAAHGDGVMDLVDEALDLATAQQTEVEETADEQDRGIRIAIVGRPNVGKSTLVNTLLGEDRVIAFDMPGTTRDSIEIPFERDGRKYSLIDTAGIRKRGKVFEAIEKFSVVKTLQSISEANVVILLLDAQQDISEQDAHIAGFILESGRALVVAINKWDGLTSDRRDEIKIDLDRKLSFLSFAKFHFISALKSTGIAPMMKSVDSAYAAATANLPTPKLTRALEEAVEHQQPRRKGSIRPKLRYAHQGGQNPPVIVIHGNALEAIDANYKRYLEKHFRETFSLVGTPLRIELRSGKNPFAKSG</sequence>
<keyword evidence="6 8" id="KW-0342">GTP-binding</keyword>
<keyword evidence="4 10" id="KW-0677">Repeat</keyword>
<feature type="binding site" evidence="8">
    <location>
        <begin position="187"/>
        <end position="194"/>
    </location>
    <ligand>
        <name>GTP</name>
        <dbReference type="ChEBI" id="CHEBI:37565"/>
        <label>2</label>
    </ligand>
</feature>
<evidence type="ECO:0000313" key="13">
    <source>
        <dbReference type="Proteomes" id="UP001158049"/>
    </source>
</evidence>
<feature type="binding site" evidence="8">
    <location>
        <begin position="234"/>
        <end position="238"/>
    </location>
    <ligand>
        <name>GTP</name>
        <dbReference type="ChEBI" id="CHEBI:37565"/>
        <label>2</label>
    </ligand>
</feature>
<name>A0ABY1QMM4_9BURK</name>
<gene>
    <name evidence="8" type="primary">der</name>
    <name evidence="12" type="ORF">SAMN06295970_12092</name>
</gene>
<accession>A0ABY1QMM4</accession>
<evidence type="ECO:0000256" key="4">
    <source>
        <dbReference type="ARBA" id="ARBA00022737"/>
    </source>
</evidence>
<keyword evidence="3 8" id="KW-0690">Ribosome biogenesis</keyword>
<dbReference type="InterPro" id="IPR032859">
    <property type="entry name" value="KH_dom-like"/>
</dbReference>
<dbReference type="Gene3D" id="3.30.300.20">
    <property type="match status" value="1"/>
</dbReference>
<evidence type="ECO:0000259" key="11">
    <source>
        <dbReference type="PROSITE" id="PS51712"/>
    </source>
</evidence>
<proteinExistence type="inferred from homology"/>
<dbReference type="PANTHER" id="PTHR43834">
    <property type="entry name" value="GTPASE DER"/>
    <property type="match status" value="1"/>
</dbReference>
<dbReference type="NCBIfam" id="TIGR00231">
    <property type="entry name" value="small_GTP"/>
    <property type="match status" value="2"/>
</dbReference>
<evidence type="ECO:0000256" key="5">
    <source>
        <dbReference type="ARBA" id="ARBA00022741"/>
    </source>
</evidence>
<dbReference type="PANTHER" id="PTHR43834:SF6">
    <property type="entry name" value="GTPASE DER"/>
    <property type="match status" value="1"/>
</dbReference>
<feature type="domain" description="EngA-type G" evidence="11">
    <location>
        <begin position="181"/>
        <end position="354"/>
    </location>
</feature>
<evidence type="ECO:0000256" key="1">
    <source>
        <dbReference type="ARBA" id="ARBA00008279"/>
    </source>
</evidence>
<reference evidence="12 13" key="1">
    <citation type="submission" date="2017-05" db="EMBL/GenBank/DDBJ databases">
        <authorList>
            <person name="Varghese N."/>
            <person name="Submissions S."/>
        </authorList>
    </citation>
    <scope>NUCLEOTIDE SEQUENCE [LARGE SCALE GENOMIC DNA]</scope>
    <source>
        <strain evidence="12 13">DSM 26001</strain>
    </source>
</reference>
<evidence type="ECO:0000256" key="2">
    <source>
        <dbReference type="ARBA" id="ARBA00020953"/>
    </source>
</evidence>
<dbReference type="Pfam" id="PF14714">
    <property type="entry name" value="KH_dom-like"/>
    <property type="match status" value="1"/>
</dbReference>
<comment type="caution">
    <text evidence="12">The sequence shown here is derived from an EMBL/GenBank/DDBJ whole genome shotgun (WGS) entry which is preliminary data.</text>
</comment>
<dbReference type="InterPro" id="IPR016484">
    <property type="entry name" value="GTPase_Der"/>
</dbReference>
<dbReference type="HAMAP" id="MF_00195">
    <property type="entry name" value="GTPase_Der"/>
    <property type="match status" value="1"/>
</dbReference>
<dbReference type="InterPro" id="IPR006073">
    <property type="entry name" value="GTP-bd"/>
</dbReference>
<dbReference type="Pfam" id="PF01926">
    <property type="entry name" value="MMR_HSR1"/>
    <property type="match status" value="2"/>
</dbReference>
<dbReference type="PIRSF" id="PIRSF006485">
    <property type="entry name" value="GTP-binding_EngA"/>
    <property type="match status" value="1"/>
</dbReference>
<dbReference type="InterPro" id="IPR005225">
    <property type="entry name" value="Small_GTP-bd"/>
</dbReference>
<comment type="similarity">
    <text evidence="1 8 9 10">Belongs to the TRAFAC class TrmE-Era-EngA-EngB-Septin-like GTPase superfamily. EngA (Der) GTPase family.</text>
</comment>
<dbReference type="InterPro" id="IPR003593">
    <property type="entry name" value="AAA+_ATPase"/>
</dbReference>
<feature type="binding site" evidence="8">
    <location>
        <begin position="9"/>
        <end position="16"/>
    </location>
    <ligand>
        <name>GTP</name>
        <dbReference type="ChEBI" id="CHEBI:37565"/>
        <label>1</label>
    </ligand>
</feature>
<feature type="domain" description="EngA-type G" evidence="11">
    <location>
        <begin position="3"/>
        <end position="167"/>
    </location>
</feature>
<dbReference type="SUPFAM" id="SSF52540">
    <property type="entry name" value="P-loop containing nucleoside triphosphate hydrolases"/>
    <property type="match status" value="2"/>
</dbReference>
<keyword evidence="5 8" id="KW-0547">Nucleotide-binding</keyword>
<dbReference type="InterPro" id="IPR031166">
    <property type="entry name" value="G_ENGA"/>
</dbReference>
<dbReference type="PROSITE" id="PS51712">
    <property type="entry name" value="G_ENGA"/>
    <property type="match status" value="2"/>
</dbReference>
<dbReference type="NCBIfam" id="TIGR03594">
    <property type="entry name" value="GTPase_EngA"/>
    <property type="match status" value="1"/>
</dbReference>
<organism evidence="12 13">
    <name type="scientific">Noviherbaspirillum suwonense</name>
    <dbReference type="NCBI Taxonomy" id="1224511"/>
    <lineage>
        <taxon>Bacteria</taxon>
        <taxon>Pseudomonadati</taxon>
        <taxon>Pseudomonadota</taxon>
        <taxon>Betaproteobacteria</taxon>
        <taxon>Burkholderiales</taxon>
        <taxon>Oxalobacteraceae</taxon>
        <taxon>Noviherbaspirillum</taxon>
    </lineage>
</organism>
<feature type="binding site" evidence="8">
    <location>
        <begin position="119"/>
        <end position="122"/>
    </location>
    <ligand>
        <name>GTP</name>
        <dbReference type="ChEBI" id="CHEBI:37565"/>
        <label>1</label>
    </ligand>
</feature>
<dbReference type="EMBL" id="FXUL01000020">
    <property type="protein sequence ID" value="SMP74253.1"/>
    <property type="molecule type" value="Genomic_DNA"/>
</dbReference>
<dbReference type="InterPro" id="IPR027417">
    <property type="entry name" value="P-loop_NTPase"/>
</dbReference>
<dbReference type="Gene3D" id="3.40.50.300">
    <property type="entry name" value="P-loop containing nucleotide triphosphate hydrolases"/>
    <property type="match status" value="2"/>
</dbReference>
<dbReference type="RefSeq" id="WP_283444404.1">
    <property type="nucleotide sequence ID" value="NZ_FXUL01000020.1"/>
</dbReference>
<dbReference type="CDD" id="cd01895">
    <property type="entry name" value="EngA2"/>
    <property type="match status" value="1"/>
</dbReference>
<feature type="binding site" evidence="8">
    <location>
        <begin position="299"/>
        <end position="302"/>
    </location>
    <ligand>
        <name>GTP</name>
        <dbReference type="ChEBI" id="CHEBI:37565"/>
        <label>2</label>
    </ligand>
</feature>
<keyword evidence="13" id="KW-1185">Reference proteome</keyword>
<comment type="function">
    <text evidence="8 10">GTPase that plays an essential role in the late steps of ribosome biogenesis.</text>
</comment>
<dbReference type="Proteomes" id="UP001158049">
    <property type="component" value="Unassembled WGS sequence"/>
</dbReference>
<evidence type="ECO:0000256" key="8">
    <source>
        <dbReference type="HAMAP-Rule" id="MF_00195"/>
    </source>
</evidence>
<evidence type="ECO:0000256" key="6">
    <source>
        <dbReference type="ARBA" id="ARBA00023134"/>
    </source>
</evidence>
<protein>
    <recommendedName>
        <fullName evidence="2 8">GTPase Der</fullName>
    </recommendedName>
    <alternativeName>
        <fullName evidence="7 8">GTP-binding protein EngA</fullName>
    </alternativeName>
</protein>
<evidence type="ECO:0000256" key="3">
    <source>
        <dbReference type="ARBA" id="ARBA00022517"/>
    </source>
</evidence>
<evidence type="ECO:0000256" key="7">
    <source>
        <dbReference type="ARBA" id="ARBA00032345"/>
    </source>
</evidence>